<evidence type="ECO:0000313" key="2">
    <source>
        <dbReference type="Proteomes" id="UP000285159"/>
    </source>
</evidence>
<name>A0A412MVU9_9BACE</name>
<organism evidence="1 2">
    <name type="scientific">Bacteroides clarus</name>
    <dbReference type="NCBI Taxonomy" id="626929"/>
    <lineage>
        <taxon>Bacteria</taxon>
        <taxon>Pseudomonadati</taxon>
        <taxon>Bacteroidota</taxon>
        <taxon>Bacteroidia</taxon>
        <taxon>Bacteroidales</taxon>
        <taxon>Bacteroidaceae</taxon>
        <taxon>Bacteroides</taxon>
    </lineage>
</organism>
<dbReference type="Proteomes" id="UP000285159">
    <property type="component" value="Unassembled WGS sequence"/>
</dbReference>
<proteinExistence type="predicted"/>
<protein>
    <recommendedName>
        <fullName evidence="3">Spore coat protein CotH</fullName>
    </recommendedName>
</protein>
<gene>
    <name evidence="1" type="ORF">DWX38_16910</name>
</gene>
<sequence length="966" mass="110872">MNSAGQVETWEYQNGTFTNILSWTQSGAQKLSELVKTNDATKQKIGVYGSKKRKFDWQFGASWYVSNGVLARYGYNAFYSEPLWLNAGTYIIDNNPGNVQYFLSTEYPDIGIKADIANLGQSVTLLEPAYLMLNNPTANRDISEMTIDIYESVMTEMLEQQRKDITETMVHTRRKISLVEGLVPTFNAAGAGLTLFVPLYDRADRELYIELPELYSAGIRLYRNGINDSYLSPVSERIQIRKGSFKVDVETTGLDIIFSYMGKAVTEETMLDINKISLYRLDHIDIDIQKIIGGQITKDVKHRFTFNVQRSPYIKDDALVLPSAYAWKTEWYYVRKGVYKLEGFKNEAFQNAVLIQACVEKESDIAEGCRAVTFQSVLKDGNRYIYVTEDGFIQLPDKTYSPENSGACYIYDRITAVAGDAETSPDGEPVVIVDITDRFSGWFIPSYNPNLVTTDAYADVLPGARIRVSFNAGWYGTGFFSSRPSDIDTDKKNFGPLTPGAVVVADFSYMRLNFANINKVTDDMIRELEMNLHVTLEIPKEKVILDKIEAPKVQPESFNIDLPRFGRINIITDEGDPLSLWPVDKSTKHHTRIEYDDGANTFECYSDTSYQGSSSLGLPQKNFRLRLYSDDGLTQKKKVKFGSMIETNQFNLKAFYTDITQCKEPVIYRLWLKTKMSRDFDAQFPWSDNLKLFSSVTGCYYGFPVEIRVNGEFYGLSFLLNKKDKDNYLIDSSDKGLLVCGETNAAGFWTTYDSTNFADEIDDEMSETTVSAMRDFIEEFCARDISYIREHASERLYVDDWIDYYIFLEVFGIVDNYAKNLLFYSGEDKMKFSAFLYDCDWSFGYNDRSGVEYNALTMKKGTAQAVDTSFFEKFVSIFWIRIVERFNYLYNSGFINYEAVKREFVNIQSGIPYSVFADEMEKWPKKFAAITDTPKYGYAPKLLLWYKKRIEWLKNKHFLLGNVTYF</sequence>
<dbReference type="AlphaFoldDB" id="A0A412MVU9"/>
<dbReference type="EMBL" id="QRWP01000030">
    <property type="protein sequence ID" value="RGT28408.1"/>
    <property type="molecule type" value="Genomic_DNA"/>
</dbReference>
<evidence type="ECO:0008006" key="3">
    <source>
        <dbReference type="Google" id="ProtNLM"/>
    </source>
</evidence>
<reference evidence="1 2" key="1">
    <citation type="submission" date="2018-08" db="EMBL/GenBank/DDBJ databases">
        <title>A genome reference for cultivated species of the human gut microbiota.</title>
        <authorList>
            <person name="Zou Y."/>
            <person name="Xue W."/>
            <person name="Luo G."/>
        </authorList>
    </citation>
    <scope>NUCLEOTIDE SEQUENCE [LARGE SCALE GENOMIC DNA]</scope>
    <source>
        <strain evidence="1 2">AF19-1AC</strain>
    </source>
</reference>
<accession>A0A412MVU9</accession>
<comment type="caution">
    <text evidence="1">The sequence shown here is derived from an EMBL/GenBank/DDBJ whole genome shotgun (WGS) entry which is preliminary data.</text>
</comment>
<dbReference type="Pfam" id="PF08757">
    <property type="entry name" value="CotH"/>
    <property type="match status" value="1"/>
</dbReference>
<evidence type="ECO:0000313" key="1">
    <source>
        <dbReference type="EMBL" id="RGT28408.1"/>
    </source>
</evidence>
<dbReference type="InterPro" id="IPR014867">
    <property type="entry name" value="Spore_coat_CotH_CotH2/3/7"/>
</dbReference>